<name>A0ACA9NUH6_9GLOM</name>
<accession>A0ACA9NUH6</accession>
<reference evidence="1" key="1">
    <citation type="submission" date="2021-06" db="EMBL/GenBank/DDBJ databases">
        <authorList>
            <person name="Kallberg Y."/>
            <person name="Tangrot J."/>
            <person name="Rosling A."/>
        </authorList>
    </citation>
    <scope>NUCLEOTIDE SEQUENCE</scope>
    <source>
        <strain evidence="1">28 12/20/2015</strain>
    </source>
</reference>
<keyword evidence="2" id="KW-1185">Reference proteome</keyword>
<protein>
    <submittedName>
        <fullName evidence="1">17175_t:CDS:1</fullName>
    </submittedName>
</protein>
<dbReference type="Proteomes" id="UP000789366">
    <property type="component" value="Unassembled WGS sequence"/>
</dbReference>
<evidence type="ECO:0000313" key="1">
    <source>
        <dbReference type="EMBL" id="CAG8669203.1"/>
    </source>
</evidence>
<organism evidence="1 2">
    <name type="scientific">Cetraspora pellucida</name>
    <dbReference type="NCBI Taxonomy" id="1433469"/>
    <lineage>
        <taxon>Eukaryota</taxon>
        <taxon>Fungi</taxon>
        <taxon>Fungi incertae sedis</taxon>
        <taxon>Mucoromycota</taxon>
        <taxon>Glomeromycotina</taxon>
        <taxon>Glomeromycetes</taxon>
        <taxon>Diversisporales</taxon>
        <taxon>Gigasporaceae</taxon>
        <taxon>Cetraspora</taxon>
    </lineage>
</organism>
<feature type="non-terminal residue" evidence="1">
    <location>
        <position position="1"/>
    </location>
</feature>
<gene>
    <name evidence="1" type="ORF">SPELUC_LOCUS9584</name>
</gene>
<dbReference type="EMBL" id="CAJVPW010016339">
    <property type="protein sequence ID" value="CAG8669203.1"/>
    <property type="molecule type" value="Genomic_DNA"/>
</dbReference>
<feature type="non-terminal residue" evidence="1">
    <location>
        <position position="247"/>
    </location>
</feature>
<evidence type="ECO:0000313" key="2">
    <source>
        <dbReference type="Proteomes" id="UP000789366"/>
    </source>
</evidence>
<sequence length="247" mass="28072">LKSPLRPIEANSLVEVELQEINVTDRKRKRNSKYTGVKKKRGNSESSLANDDDINDSYFCSYSSKNAISQREDNVSNALSNALSPRSSNALFSKSSNALSPRSQLPEDYYDQQMLMPKVGLSLLSDLELCLYLVQHPNLINLAQSMLKADGQKSVMTLGKVDKFGALQEKCYIDVTDVQKTFRNQHDNVDKFNDFIRTAFDLFVQENLLDKDVINEFKELNHMTVDMNIFTANGKEYLQQLDLQALL</sequence>
<proteinExistence type="predicted"/>
<comment type="caution">
    <text evidence="1">The sequence shown here is derived from an EMBL/GenBank/DDBJ whole genome shotgun (WGS) entry which is preliminary data.</text>
</comment>